<evidence type="ECO:0000313" key="2">
    <source>
        <dbReference type="Proteomes" id="UP000028073"/>
    </source>
</evidence>
<proteinExistence type="predicted"/>
<comment type="caution">
    <text evidence="1">The sequence shown here is derived from an EMBL/GenBank/DDBJ whole genome shotgun (WGS) entry which is preliminary data.</text>
</comment>
<dbReference type="AlphaFoldDB" id="A0A081NFF9"/>
<gene>
    <name evidence="1" type="ORF">GZ78_15160</name>
</gene>
<dbReference type="EMBL" id="JOKH01000003">
    <property type="protein sequence ID" value="KEQ17182.1"/>
    <property type="molecule type" value="Genomic_DNA"/>
</dbReference>
<protein>
    <submittedName>
        <fullName evidence="1">Uncharacterized protein</fullName>
    </submittedName>
</protein>
<dbReference type="Proteomes" id="UP000028073">
    <property type="component" value="Unassembled WGS sequence"/>
</dbReference>
<dbReference type="OrthoDB" id="9182628at2"/>
<dbReference type="eggNOG" id="COG3666">
    <property type="taxonomic scope" value="Bacteria"/>
</dbReference>
<reference evidence="1 2" key="1">
    <citation type="submission" date="2014-06" db="EMBL/GenBank/DDBJ databases">
        <title>Whole Genome Sequences of Three Symbiotic Endozoicomonas Bacteria.</title>
        <authorList>
            <person name="Neave M.J."/>
            <person name="Apprill A."/>
            <person name="Voolstra C.R."/>
        </authorList>
    </citation>
    <scope>NUCLEOTIDE SEQUENCE [LARGE SCALE GENOMIC DNA]</scope>
    <source>
        <strain evidence="1 2">DSM 25634</strain>
    </source>
</reference>
<evidence type="ECO:0000313" key="1">
    <source>
        <dbReference type="EMBL" id="KEQ17182.1"/>
    </source>
</evidence>
<accession>A0A081NFF9</accession>
<sequence>MMGLILYGIMQGITSLRTLERLARVDLGCMWVTGGIFPDHAIIGRFINMHSESMTGAFFESLTRAVLKKTDSDGSCLAGDSAVVSPTEPEAVVQKMS</sequence>
<keyword evidence="2" id="KW-1185">Reference proteome</keyword>
<name>A0A081NFF9_9GAMM</name>
<organism evidence="1 2">
    <name type="scientific">Endozoicomonas numazuensis</name>
    <dbReference type="NCBI Taxonomy" id="1137799"/>
    <lineage>
        <taxon>Bacteria</taxon>
        <taxon>Pseudomonadati</taxon>
        <taxon>Pseudomonadota</taxon>
        <taxon>Gammaproteobacteria</taxon>
        <taxon>Oceanospirillales</taxon>
        <taxon>Endozoicomonadaceae</taxon>
        <taxon>Endozoicomonas</taxon>
    </lineage>
</organism>